<dbReference type="InterPro" id="IPR009057">
    <property type="entry name" value="Homeodomain-like_sf"/>
</dbReference>
<comment type="caution">
    <text evidence="3">The sequence shown here is derived from an EMBL/GenBank/DDBJ whole genome shotgun (WGS) entry which is preliminary data.</text>
</comment>
<feature type="domain" description="DNA binding HTH" evidence="2">
    <location>
        <begin position="23"/>
        <end position="62"/>
    </location>
</feature>
<protein>
    <submittedName>
        <fullName evidence="3">Regulatory Fis family protein</fullName>
    </submittedName>
</protein>
<dbReference type="GO" id="GO:0043565">
    <property type="term" value="F:sequence-specific DNA binding"/>
    <property type="evidence" value="ECO:0007669"/>
    <property type="project" value="InterPro"/>
</dbReference>
<accession>A0A4Q7YSS6</accession>
<dbReference type="Gene3D" id="1.10.10.60">
    <property type="entry name" value="Homeodomain-like"/>
    <property type="match status" value="1"/>
</dbReference>
<dbReference type="Proteomes" id="UP000292958">
    <property type="component" value="Unassembled WGS sequence"/>
</dbReference>
<sequence length="100" mass="11350">MKRELDALVIQMHSAGTSYSDALRQFKRRYIFEVLAQHKGNQCKAADELGMHRNTLSRTLAELDMDTAQIRNGMRRPPVSERPKVQHIAPGFNRGATGTR</sequence>
<reference evidence="3 4" key="1">
    <citation type="submission" date="2019-02" db="EMBL/GenBank/DDBJ databases">
        <title>Genomic Encyclopedia of Archaeal and Bacterial Type Strains, Phase II (KMG-II): from individual species to whole genera.</title>
        <authorList>
            <person name="Goeker M."/>
        </authorList>
    </citation>
    <scope>NUCLEOTIDE SEQUENCE [LARGE SCALE GENOMIC DNA]</scope>
    <source>
        <strain evidence="3 4">DSM 18101</strain>
    </source>
</reference>
<dbReference type="EMBL" id="SHKW01000001">
    <property type="protein sequence ID" value="RZU39895.1"/>
    <property type="molecule type" value="Genomic_DNA"/>
</dbReference>
<gene>
    <name evidence="3" type="ORF">BDD14_1290</name>
</gene>
<dbReference type="SUPFAM" id="SSF46689">
    <property type="entry name" value="Homeodomain-like"/>
    <property type="match status" value="1"/>
</dbReference>
<feature type="region of interest" description="Disordered" evidence="1">
    <location>
        <begin position="73"/>
        <end position="100"/>
    </location>
</feature>
<name>A0A4Q7YSS6_9BACT</name>
<evidence type="ECO:0000313" key="4">
    <source>
        <dbReference type="Proteomes" id="UP000292958"/>
    </source>
</evidence>
<dbReference type="OrthoDB" id="9802388at2"/>
<proteinExistence type="predicted"/>
<evidence type="ECO:0000259" key="2">
    <source>
        <dbReference type="Pfam" id="PF02954"/>
    </source>
</evidence>
<dbReference type="InterPro" id="IPR002197">
    <property type="entry name" value="HTH_Fis"/>
</dbReference>
<evidence type="ECO:0000256" key="1">
    <source>
        <dbReference type="SAM" id="MobiDB-lite"/>
    </source>
</evidence>
<dbReference type="PRINTS" id="PR01590">
    <property type="entry name" value="HTHFIS"/>
</dbReference>
<dbReference type="Pfam" id="PF02954">
    <property type="entry name" value="HTH_8"/>
    <property type="match status" value="1"/>
</dbReference>
<dbReference type="RefSeq" id="WP_130418037.1">
    <property type="nucleotide sequence ID" value="NZ_SHKW01000001.1"/>
</dbReference>
<evidence type="ECO:0000313" key="3">
    <source>
        <dbReference type="EMBL" id="RZU39895.1"/>
    </source>
</evidence>
<keyword evidence="4" id="KW-1185">Reference proteome</keyword>
<organism evidence="3 4">
    <name type="scientific">Edaphobacter modestus</name>
    <dbReference type="NCBI Taxonomy" id="388466"/>
    <lineage>
        <taxon>Bacteria</taxon>
        <taxon>Pseudomonadati</taxon>
        <taxon>Acidobacteriota</taxon>
        <taxon>Terriglobia</taxon>
        <taxon>Terriglobales</taxon>
        <taxon>Acidobacteriaceae</taxon>
        <taxon>Edaphobacter</taxon>
    </lineage>
</organism>
<dbReference type="AlphaFoldDB" id="A0A4Q7YSS6"/>